<gene>
    <name evidence="1" type="ORF">GMARGA_LOCUS524</name>
</gene>
<dbReference type="EMBL" id="CAJVQB010000089">
    <property type="protein sequence ID" value="CAG8465621.1"/>
    <property type="molecule type" value="Genomic_DNA"/>
</dbReference>
<proteinExistence type="predicted"/>
<dbReference type="Pfam" id="PF25212">
    <property type="entry name" value="HVO_A0114"/>
    <property type="match status" value="1"/>
</dbReference>
<sequence>MKIEPELLVHRKENFLMSSGKVIVVVIKLQKLASINKPEYPEDYKINWTAFNKVLPQELVRIDNHHNKSLHYHCNGQLKLVEPNIIRSNSIKALLHGLTEERLELFSVLAKKQPNSLLELANYLHRDYQELAVLEKPINMITILFVKSEEVLQLIQQALLNENKQELPEIEFTYLELGKDLYHSLCSMVKEGFLTLKKLKSLSSNHQEVDSGAYTALFDIRRHYFTNGNKRTALLVMLAFIQACGFTLKDDKDNETFLLK</sequence>
<dbReference type="Gene3D" id="1.20.120.1870">
    <property type="entry name" value="Fic/DOC protein, Fido domain"/>
    <property type="match status" value="1"/>
</dbReference>
<keyword evidence="2" id="KW-1185">Reference proteome</keyword>
<accession>A0ABM8VWR0</accession>
<dbReference type="Proteomes" id="UP000789901">
    <property type="component" value="Unassembled WGS sequence"/>
</dbReference>
<evidence type="ECO:0000313" key="2">
    <source>
        <dbReference type="Proteomes" id="UP000789901"/>
    </source>
</evidence>
<reference evidence="1 2" key="1">
    <citation type="submission" date="2021-06" db="EMBL/GenBank/DDBJ databases">
        <authorList>
            <person name="Kallberg Y."/>
            <person name="Tangrot J."/>
            <person name="Rosling A."/>
        </authorList>
    </citation>
    <scope>NUCLEOTIDE SEQUENCE [LARGE SCALE GENOMIC DNA]</scope>
    <source>
        <strain evidence="1 2">120-4 pot B 10/14</strain>
    </source>
</reference>
<comment type="caution">
    <text evidence="1">The sequence shown here is derived from an EMBL/GenBank/DDBJ whole genome shotgun (WGS) entry which is preliminary data.</text>
</comment>
<protein>
    <submittedName>
        <fullName evidence="1">22859_t:CDS:1</fullName>
    </submittedName>
</protein>
<dbReference type="InterPro" id="IPR053737">
    <property type="entry name" value="Type_II_TA_Toxin"/>
</dbReference>
<evidence type="ECO:0000313" key="1">
    <source>
        <dbReference type="EMBL" id="CAG8465621.1"/>
    </source>
</evidence>
<name>A0ABM8VWR0_GIGMA</name>
<organism evidence="1 2">
    <name type="scientific">Gigaspora margarita</name>
    <dbReference type="NCBI Taxonomy" id="4874"/>
    <lineage>
        <taxon>Eukaryota</taxon>
        <taxon>Fungi</taxon>
        <taxon>Fungi incertae sedis</taxon>
        <taxon>Mucoromycota</taxon>
        <taxon>Glomeromycotina</taxon>
        <taxon>Glomeromycetes</taxon>
        <taxon>Diversisporales</taxon>
        <taxon>Gigasporaceae</taxon>
        <taxon>Gigaspora</taxon>
    </lineage>
</organism>